<evidence type="ECO:0000313" key="1">
    <source>
        <dbReference type="EMBL" id="KRK06029.1"/>
    </source>
</evidence>
<evidence type="ECO:0000313" key="2">
    <source>
        <dbReference type="Proteomes" id="UP000002282"/>
    </source>
</evidence>
<organism evidence="1 2">
    <name type="scientific">Drosophila yakuba</name>
    <name type="common">Fruit fly</name>
    <dbReference type="NCBI Taxonomy" id="7245"/>
    <lineage>
        <taxon>Eukaryota</taxon>
        <taxon>Metazoa</taxon>
        <taxon>Ecdysozoa</taxon>
        <taxon>Arthropoda</taxon>
        <taxon>Hexapoda</taxon>
        <taxon>Insecta</taxon>
        <taxon>Pterygota</taxon>
        <taxon>Neoptera</taxon>
        <taxon>Endopterygota</taxon>
        <taxon>Diptera</taxon>
        <taxon>Brachycera</taxon>
        <taxon>Muscomorpha</taxon>
        <taxon>Ephydroidea</taxon>
        <taxon>Drosophilidae</taxon>
        <taxon>Drosophila</taxon>
        <taxon>Sophophora</taxon>
    </lineage>
</organism>
<proteinExistence type="predicted"/>
<sequence>MLHRQRDPEFSSTATSLCSSNSVFSRLMTGSEFSRARHFTRYQAEEDRFQHIQFVEGDRNAFEECNLVVE</sequence>
<name>A0A0R1E9R3_DROYA</name>
<protein>
    <submittedName>
        <fullName evidence="1">Uncharacterized protein</fullName>
    </submittedName>
</protein>
<dbReference type="KEGG" id="dya:Dyak_GE28354"/>
<dbReference type="AlphaFoldDB" id="A0A0R1E9R3"/>
<dbReference type="OrthoDB" id="8904098at2759"/>
<dbReference type="Proteomes" id="UP000002282">
    <property type="component" value="Chromosome X"/>
</dbReference>
<reference evidence="1 2" key="1">
    <citation type="journal article" date="2007" name="Nature">
        <title>Evolution of genes and genomes on the Drosophila phylogeny.</title>
        <authorList>
            <consortium name="Drosophila 12 Genomes Consortium"/>
            <person name="Clark A.G."/>
            <person name="Eisen M.B."/>
            <person name="Smith D.R."/>
            <person name="Bergman C.M."/>
            <person name="Oliver B."/>
            <person name="Markow T.A."/>
            <person name="Kaufman T.C."/>
            <person name="Kellis M."/>
            <person name="Gelbart W."/>
            <person name="Iyer V.N."/>
            <person name="Pollard D.A."/>
            <person name="Sackton T.B."/>
            <person name="Larracuente A.M."/>
            <person name="Singh N.D."/>
            <person name="Abad J.P."/>
            <person name="Abt D.N."/>
            <person name="Adryan B."/>
            <person name="Aguade M."/>
            <person name="Akashi H."/>
            <person name="Anderson W.W."/>
            <person name="Aquadro C.F."/>
            <person name="Ardell D.H."/>
            <person name="Arguello R."/>
            <person name="Artieri C.G."/>
            <person name="Barbash D.A."/>
            <person name="Barker D."/>
            <person name="Barsanti P."/>
            <person name="Batterham P."/>
            <person name="Batzoglou S."/>
            <person name="Begun D."/>
            <person name="Bhutkar A."/>
            <person name="Blanco E."/>
            <person name="Bosak S.A."/>
            <person name="Bradley R.K."/>
            <person name="Brand A.D."/>
            <person name="Brent M.R."/>
            <person name="Brooks A.N."/>
            <person name="Brown R.H."/>
            <person name="Butlin R.K."/>
            <person name="Caggese C."/>
            <person name="Calvi B.R."/>
            <person name="Bernardo de Carvalho A."/>
            <person name="Caspi A."/>
            <person name="Castrezana S."/>
            <person name="Celniker S.E."/>
            <person name="Chang J.L."/>
            <person name="Chapple C."/>
            <person name="Chatterji S."/>
            <person name="Chinwalla A."/>
            <person name="Civetta A."/>
            <person name="Clifton S.W."/>
            <person name="Comeron J.M."/>
            <person name="Costello J.C."/>
            <person name="Coyne J.A."/>
            <person name="Daub J."/>
            <person name="David R.G."/>
            <person name="Delcher A.L."/>
            <person name="Delehaunty K."/>
            <person name="Do C.B."/>
            <person name="Ebling H."/>
            <person name="Edwards K."/>
            <person name="Eickbush T."/>
            <person name="Evans J.D."/>
            <person name="Filipski A."/>
            <person name="Findeiss S."/>
            <person name="Freyhult E."/>
            <person name="Fulton L."/>
            <person name="Fulton R."/>
            <person name="Garcia A.C."/>
            <person name="Gardiner A."/>
            <person name="Garfield D.A."/>
            <person name="Garvin B.E."/>
            <person name="Gibson G."/>
            <person name="Gilbert D."/>
            <person name="Gnerre S."/>
            <person name="Godfrey J."/>
            <person name="Good R."/>
            <person name="Gotea V."/>
            <person name="Gravely B."/>
            <person name="Greenberg A.J."/>
            <person name="Griffiths-Jones S."/>
            <person name="Gross S."/>
            <person name="Guigo R."/>
            <person name="Gustafson E.A."/>
            <person name="Haerty W."/>
            <person name="Hahn M.W."/>
            <person name="Halligan D.L."/>
            <person name="Halpern A.L."/>
            <person name="Halter G.M."/>
            <person name="Han M.V."/>
            <person name="Heger A."/>
            <person name="Hillier L."/>
            <person name="Hinrichs A.S."/>
            <person name="Holmes I."/>
            <person name="Hoskins R.A."/>
            <person name="Hubisz M.J."/>
            <person name="Hultmark D."/>
            <person name="Huntley M.A."/>
            <person name="Jaffe D.B."/>
            <person name="Jagadeeshan S."/>
            <person name="Jeck W.R."/>
            <person name="Johnson J."/>
            <person name="Jones C.D."/>
            <person name="Jordan W.C."/>
            <person name="Karpen G.H."/>
            <person name="Kataoka E."/>
            <person name="Keightley P.D."/>
            <person name="Kheradpour P."/>
            <person name="Kirkness E.F."/>
            <person name="Koerich L.B."/>
            <person name="Kristiansen K."/>
            <person name="Kudrna D."/>
            <person name="Kulathinal R.J."/>
            <person name="Kumar S."/>
            <person name="Kwok R."/>
            <person name="Lander E."/>
            <person name="Langley C.H."/>
            <person name="Lapoint R."/>
            <person name="Lazzaro B.P."/>
            <person name="Lee S.J."/>
            <person name="Levesque L."/>
            <person name="Li R."/>
            <person name="Lin C.F."/>
            <person name="Lin M.F."/>
            <person name="Lindblad-Toh K."/>
            <person name="Llopart A."/>
            <person name="Long M."/>
            <person name="Low L."/>
            <person name="Lozovsky E."/>
            <person name="Lu J."/>
            <person name="Luo M."/>
            <person name="Machado C.A."/>
            <person name="Makalowski W."/>
            <person name="Marzo M."/>
            <person name="Matsuda M."/>
            <person name="Matzkin L."/>
            <person name="McAllister B."/>
            <person name="McBride C.S."/>
            <person name="McKernan B."/>
            <person name="McKernan K."/>
            <person name="Mendez-Lago M."/>
            <person name="Minx P."/>
            <person name="Mollenhauer M.U."/>
            <person name="Montooth K."/>
            <person name="Mount S.M."/>
            <person name="Mu X."/>
            <person name="Myers E."/>
            <person name="Negre B."/>
            <person name="Newfeld S."/>
            <person name="Nielsen R."/>
            <person name="Noor M.A."/>
            <person name="O'Grady P."/>
            <person name="Pachter L."/>
            <person name="Papaceit M."/>
            <person name="Parisi M.J."/>
            <person name="Parisi M."/>
            <person name="Parts L."/>
            <person name="Pedersen J.S."/>
            <person name="Pesole G."/>
            <person name="Phillippy A.M."/>
            <person name="Ponting C.P."/>
            <person name="Pop M."/>
            <person name="Porcelli D."/>
            <person name="Powell J.R."/>
            <person name="Prohaska S."/>
            <person name="Pruitt K."/>
            <person name="Puig M."/>
            <person name="Quesneville H."/>
            <person name="Ram K.R."/>
            <person name="Rand D."/>
            <person name="Rasmussen M.D."/>
            <person name="Reed L.K."/>
            <person name="Reenan R."/>
            <person name="Reily A."/>
            <person name="Remington K.A."/>
            <person name="Rieger T.T."/>
            <person name="Ritchie M.G."/>
            <person name="Robin C."/>
            <person name="Rogers Y.H."/>
            <person name="Rohde C."/>
            <person name="Rozas J."/>
            <person name="Rubenfield M.J."/>
            <person name="Ruiz A."/>
            <person name="Russo S."/>
            <person name="Salzberg S.L."/>
            <person name="Sanchez-Gracia A."/>
            <person name="Saranga D.J."/>
            <person name="Sato H."/>
            <person name="Schaeffer S.W."/>
            <person name="Schatz M.C."/>
            <person name="Schlenke T."/>
            <person name="Schwartz R."/>
            <person name="Segarra C."/>
            <person name="Singh R.S."/>
            <person name="Sirot L."/>
            <person name="Sirota M."/>
            <person name="Sisneros N.B."/>
            <person name="Smith C.D."/>
            <person name="Smith T.F."/>
            <person name="Spieth J."/>
            <person name="Stage D.E."/>
            <person name="Stark A."/>
            <person name="Stephan W."/>
            <person name="Strausberg R.L."/>
            <person name="Strempel S."/>
            <person name="Sturgill D."/>
            <person name="Sutton G."/>
            <person name="Sutton G.G."/>
            <person name="Tao W."/>
            <person name="Teichmann S."/>
            <person name="Tobari Y.N."/>
            <person name="Tomimura Y."/>
            <person name="Tsolas J.M."/>
            <person name="Valente V.L."/>
            <person name="Venter E."/>
            <person name="Venter J.C."/>
            <person name="Vicario S."/>
            <person name="Vieira F.G."/>
            <person name="Vilella A.J."/>
            <person name="Villasante A."/>
            <person name="Walenz B."/>
            <person name="Wang J."/>
            <person name="Wasserman M."/>
            <person name="Watts T."/>
            <person name="Wilson D."/>
            <person name="Wilson R.K."/>
            <person name="Wing R.A."/>
            <person name="Wolfner M.F."/>
            <person name="Wong A."/>
            <person name="Wong G.K."/>
            <person name="Wu C.I."/>
            <person name="Wu G."/>
            <person name="Yamamoto D."/>
            <person name="Yang H.P."/>
            <person name="Yang S.P."/>
            <person name="Yorke J.A."/>
            <person name="Yoshida K."/>
            <person name="Zdobnov E."/>
            <person name="Zhang P."/>
            <person name="Zhang Y."/>
            <person name="Zimin A.V."/>
            <person name="Baldwin J."/>
            <person name="Abdouelleil A."/>
            <person name="Abdulkadir J."/>
            <person name="Abebe A."/>
            <person name="Abera B."/>
            <person name="Abreu J."/>
            <person name="Acer S.C."/>
            <person name="Aftuck L."/>
            <person name="Alexander A."/>
            <person name="An P."/>
            <person name="Anderson E."/>
            <person name="Anderson S."/>
            <person name="Arachi H."/>
            <person name="Azer M."/>
            <person name="Bachantsang P."/>
            <person name="Barry A."/>
            <person name="Bayul T."/>
            <person name="Berlin A."/>
            <person name="Bessette D."/>
            <person name="Bloom T."/>
            <person name="Blye J."/>
            <person name="Boguslavskiy L."/>
            <person name="Bonnet C."/>
            <person name="Boukhgalter B."/>
            <person name="Bourzgui I."/>
            <person name="Brown A."/>
            <person name="Cahill P."/>
            <person name="Channer S."/>
            <person name="Cheshatsang Y."/>
            <person name="Chuda L."/>
            <person name="Citroen M."/>
            <person name="Collymore A."/>
            <person name="Cooke P."/>
            <person name="Costello M."/>
            <person name="D'Aco K."/>
            <person name="Daza R."/>
            <person name="De Haan G."/>
            <person name="DeGray S."/>
            <person name="DeMaso C."/>
            <person name="Dhargay N."/>
            <person name="Dooley K."/>
            <person name="Dooley E."/>
            <person name="Doricent M."/>
            <person name="Dorje P."/>
            <person name="Dorjee K."/>
            <person name="Dupes A."/>
            <person name="Elong R."/>
            <person name="Falk J."/>
            <person name="Farina A."/>
            <person name="Faro S."/>
            <person name="Ferguson D."/>
            <person name="Fisher S."/>
            <person name="Foley C.D."/>
            <person name="Franke A."/>
            <person name="Friedrich D."/>
            <person name="Gadbois L."/>
            <person name="Gearin G."/>
            <person name="Gearin C.R."/>
            <person name="Giannoukos G."/>
            <person name="Goode T."/>
            <person name="Graham J."/>
            <person name="Grandbois E."/>
            <person name="Grewal S."/>
            <person name="Gyaltsen K."/>
            <person name="Hafez N."/>
            <person name="Hagos B."/>
            <person name="Hall J."/>
            <person name="Henson C."/>
            <person name="Hollinger A."/>
            <person name="Honan T."/>
            <person name="Huard M.D."/>
            <person name="Hughes L."/>
            <person name="Hurhula B."/>
            <person name="Husby M.E."/>
            <person name="Kamat A."/>
            <person name="Kanga B."/>
            <person name="Kashin S."/>
            <person name="Khazanovich D."/>
            <person name="Kisner P."/>
            <person name="Lance K."/>
            <person name="Lara M."/>
            <person name="Lee W."/>
            <person name="Lennon N."/>
            <person name="Letendre F."/>
            <person name="LeVine R."/>
            <person name="Lipovsky A."/>
            <person name="Liu X."/>
            <person name="Liu J."/>
            <person name="Liu S."/>
            <person name="Lokyitsang T."/>
            <person name="Lokyitsang Y."/>
            <person name="Lubonja R."/>
            <person name="Lui A."/>
            <person name="MacDonald P."/>
            <person name="Magnisalis V."/>
            <person name="Maru K."/>
            <person name="Matthews C."/>
            <person name="McCusker W."/>
            <person name="McDonough S."/>
            <person name="Mehta T."/>
            <person name="Meldrim J."/>
            <person name="Meneus L."/>
            <person name="Mihai O."/>
            <person name="Mihalev A."/>
            <person name="Mihova T."/>
            <person name="Mittelman R."/>
            <person name="Mlenga V."/>
            <person name="Montmayeur A."/>
            <person name="Mulrain L."/>
            <person name="Navidi A."/>
            <person name="Naylor J."/>
            <person name="Negash T."/>
            <person name="Nguyen T."/>
            <person name="Nguyen N."/>
            <person name="Nicol R."/>
            <person name="Norbu C."/>
            <person name="Norbu N."/>
            <person name="Novod N."/>
            <person name="O'Neill B."/>
            <person name="Osman S."/>
            <person name="Markiewicz E."/>
            <person name="Oyono O.L."/>
            <person name="Patti C."/>
            <person name="Phunkhang P."/>
            <person name="Pierre F."/>
            <person name="Priest M."/>
            <person name="Raghuraman S."/>
            <person name="Rege F."/>
            <person name="Reyes R."/>
            <person name="Rise C."/>
            <person name="Rogov P."/>
            <person name="Ross K."/>
            <person name="Ryan E."/>
            <person name="Settipalli S."/>
            <person name="Shea T."/>
            <person name="Sherpa N."/>
            <person name="Shi L."/>
            <person name="Shih D."/>
            <person name="Sparrow T."/>
            <person name="Spaulding J."/>
            <person name="Stalker J."/>
            <person name="Stange-Thomann N."/>
            <person name="Stavropoulos S."/>
            <person name="Stone C."/>
            <person name="Strader C."/>
            <person name="Tesfaye S."/>
            <person name="Thomson T."/>
            <person name="Thoulutsang Y."/>
            <person name="Thoulutsang D."/>
            <person name="Topham K."/>
            <person name="Topping I."/>
            <person name="Tsamla T."/>
            <person name="Vassiliev H."/>
            <person name="Vo A."/>
            <person name="Wangchuk T."/>
            <person name="Wangdi T."/>
            <person name="Weiand M."/>
            <person name="Wilkinson J."/>
            <person name="Wilson A."/>
            <person name="Yadav S."/>
            <person name="Young G."/>
            <person name="Yu Q."/>
            <person name="Zembek L."/>
            <person name="Zhong D."/>
            <person name="Zimmer A."/>
            <person name="Zwirko Z."/>
            <person name="Jaffe D.B."/>
            <person name="Alvarez P."/>
            <person name="Brockman W."/>
            <person name="Butler J."/>
            <person name="Chin C."/>
            <person name="Gnerre S."/>
            <person name="Grabherr M."/>
            <person name="Kleber M."/>
            <person name="Mauceli E."/>
            <person name="MacCallum I."/>
        </authorList>
    </citation>
    <scope>NUCLEOTIDE SEQUENCE [LARGE SCALE GENOMIC DNA]</scope>
    <source>
        <strain evidence="2">Tai18E2 / Tucson 14021-0261.01</strain>
    </source>
</reference>
<keyword evidence="2" id="KW-1185">Reference proteome</keyword>
<reference evidence="1 2" key="2">
    <citation type="journal article" date="2007" name="PLoS Biol.">
        <title>Principles of genome evolution in the Drosophila melanogaster species group.</title>
        <authorList>
            <person name="Ranz J.M."/>
            <person name="Maurin D."/>
            <person name="Chan Y.S."/>
            <person name="von Grotthuss M."/>
            <person name="Hillier L.W."/>
            <person name="Roote J."/>
            <person name="Ashburner M."/>
            <person name="Bergman C.M."/>
        </authorList>
    </citation>
    <scope>NUCLEOTIDE SEQUENCE [LARGE SCALE GENOMIC DNA]</scope>
    <source>
        <strain evidence="2">Tai18E2 / Tucson 14021-0261.01</strain>
    </source>
</reference>
<accession>A0A0R1E9R3</accession>
<gene>
    <name evidence="1" type="primary">Dyak\GE28354</name>
    <name evidence="1" type="synonym">GE28354</name>
    <name evidence="1" type="ORF">Dyak_GE28354</name>
</gene>
<dbReference type="EMBL" id="CM000162">
    <property type="protein sequence ID" value="KRK06029.1"/>
    <property type="molecule type" value="Genomic_DNA"/>
</dbReference>